<accession>A0A0K9YK10</accession>
<dbReference type="Proteomes" id="UP000036834">
    <property type="component" value="Unassembled WGS sequence"/>
</dbReference>
<protein>
    <submittedName>
        <fullName evidence="3">Uncharacterized protein</fullName>
    </submittedName>
</protein>
<evidence type="ECO:0000313" key="2">
    <source>
        <dbReference type="EMBL" id="GED71518.1"/>
    </source>
</evidence>
<feature type="compositionally biased region" description="Polar residues" evidence="1">
    <location>
        <begin position="22"/>
        <end position="41"/>
    </location>
</feature>
<evidence type="ECO:0000256" key="1">
    <source>
        <dbReference type="SAM" id="MobiDB-lite"/>
    </source>
</evidence>
<dbReference type="Proteomes" id="UP000319578">
    <property type="component" value="Unassembled WGS sequence"/>
</dbReference>
<proteinExistence type="predicted"/>
<organism evidence="3 4">
    <name type="scientific">Brevibacillus reuszeri</name>
    <dbReference type="NCBI Taxonomy" id="54915"/>
    <lineage>
        <taxon>Bacteria</taxon>
        <taxon>Bacillati</taxon>
        <taxon>Bacillota</taxon>
        <taxon>Bacilli</taxon>
        <taxon>Bacillales</taxon>
        <taxon>Paenibacillaceae</taxon>
        <taxon>Brevibacillus</taxon>
    </lineage>
</organism>
<gene>
    <name evidence="3" type="ORF">ADS79_31260</name>
    <name evidence="2" type="ORF">BRE01_52200</name>
</gene>
<comment type="caution">
    <text evidence="3">The sequence shown here is derived from an EMBL/GenBank/DDBJ whole genome shotgun (WGS) entry which is preliminary data.</text>
</comment>
<sequence length="71" mass="7772">MVGETPDIRRFRTQVGHKTPGAPNNSGGEETGENTPASWDTSLEDSLYGSIAKAKPRPKWRVHEVIPKVDA</sequence>
<feature type="compositionally biased region" description="Basic and acidic residues" evidence="1">
    <location>
        <begin position="1"/>
        <end position="10"/>
    </location>
</feature>
<dbReference type="EMBL" id="LGIQ01000016">
    <property type="protein sequence ID" value="KNB69001.1"/>
    <property type="molecule type" value="Genomic_DNA"/>
</dbReference>
<feature type="region of interest" description="Disordered" evidence="1">
    <location>
        <begin position="1"/>
        <end position="41"/>
    </location>
</feature>
<reference evidence="3" key="2">
    <citation type="submission" date="2015-07" db="EMBL/GenBank/DDBJ databases">
        <title>MeaNS - Measles Nucleotide Surveillance Program.</title>
        <authorList>
            <person name="Tran T."/>
            <person name="Druce J."/>
        </authorList>
    </citation>
    <scope>NUCLEOTIDE SEQUENCE</scope>
    <source>
        <strain evidence="3">DSM 9887</strain>
    </source>
</reference>
<name>A0A0K9YK10_9BACL</name>
<dbReference type="PATRIC" id="fig|54915.3.peg.5951"/>
<keyword evidence="5" id="KW-1185">Reference proteome</keyword>
<evidence type="ECO:0000313" key="5">
    <source>
        <dbReference type="Proteomes" id="UP000319578"/>
    </source>
</evidence>
<dbReference type="AlphaFoldDB" id="A0A0K9YK10"/>
<dbReference type="EMBL" id="BJON01000021">
    <property type="protein sequence ID" value="GED71518.1"/>
    <property type="molecule type" value="Genomic_DNA"/>
</dbReference>
<evidence type="ECO:0000313" key="3">
    <source>
        <dbReference type="EMBL" id="KNB69001.1"/>
    </source>
</evidence>
<evidence type="ECO:0000313" key="4">
    <source>
        <dbReference type="Proteomes" id="UP000036834"/>
    </source>
</evidence>
<reference evidence="4" key="1">
    <citation type="submission" date="2015-07" db="EMBL/GenBank/DDBJ databases">
        <title>Genome sequencing project for genomic taxonomy and phylogenomics of Bacillus-like bacteria.</title>
        <authorList>
            <person name="Liu B."/>
            <person name="Wang J."/>
            <person name="Zhu Y."/>
            <person name="Liu G."/>
            <person name="Chen Q."/>
            <person name="Chen Z."/>
            <person name="Lan J."/>
            <person name="Che J."/>
            <person name="Ge C."/>
            <person name="Shi H."/>
            <person name="Pan Z."/>
            <person name="Liu X."/>
        </authorList>
    </citation>
    <scope>NUCLEOTIDE SEQUENCE [LARGE SCALE GENOMIC DNA]</scope>
    <source>
        <strain evidence="4">DSM 9887</strain>
    </source>
</reference>
<dbReference type="STRING" id="54915.ADS79_31260"/>
<reference evidence="2 5" key="3">
    <citation type="submission" date="2019-06" db="EMBL/GenBank/DDBJ databases">
        <title>Whole genome shotgun sequence of Brevibacillus reuszeri NBRC 15719.</title>
        <authorList>
            <person name="Hosoyama A."/>
            <person name="Uohara A."/>
            <person name="Ohji S."/>
            <person name="Ichikawa N."/>
        </authorList>
    </citation>
    <scope>NUCLEOTIDE SEQUENCE [LARGE SCALE GENOMIC DNA]</scope>
    <source>
        <strain evidence="2 5">NBRC 15719</strain>
    </source>
</reference>